<evidence type="ECO:0000313" key="1">
    <source>
        <dbReference type="EMBL" id="VDO91556.1"/>
    </source>
</evidence>
<evidence type="ECO:0000313" key="3">
    <source>
        <dbReference type="WBParaSite" id="HPLM_0002169301-mRNA-1"/>
    </source>
</evidence>
<gene>
    <name evidence="1" type="ORF">HPLM_LOCUS21682</name>
</gene>
<dbReference type="EMBL" id="UZAF01023867">
    <property type="protein sequence ID" value="VDO91556.1"/>
    <property type="molecule type" value="Genomic_DNA"/>
</dbReference>
<protein>
    <submittedName>
        <fullName evidence="1 3">Uncharacterized protein</fullName>
    </submittedName>
</protein>
<accession>A0A0N4XBE8</accession>
<reference evidence="3" key="1">
    <citation type="submission" date="2017-02" db="UniProtKB">
        <authorList>
            <consortium name="WormBaseParasite"/>
        </authorList>
    </citation>
    <scope>IDENTIFICATION</scope>
</reference>
<organism evidence="3">
    <name type="scientific">Haemonchus placei</name>
    <name type="common">Barber's pole worm</name>
    <dbReference type="NCBI Taxonomy" id="6290"/>
    <lineage>
        <taxon>Eukaryota</taxon>
        <taxon>Metazoa</taxon>
        <taxon>Ecdysozoa</taxon>
        <taxon>Nematoda</taxon>
        <taxon>Chromadorea</taxon>
        <taxon>Rhabditida</taxon>
        <taxon>Rhabditina</taxon>
        <taxon>Rhabditomorpha</taxon>
        <taxon>Strongyloidea</taxon>
        <taxon>Trichostrongylidae</taxon>
        <taxon>Haemonchus</taxon>
    </lineage>
</organism>
<evidence type="ECO:0000313" key="2">
    <source>
        <dbReference type="Proteomes" id="UP000268014"/>
    </source>
</evidence>
<dbReference type="AlphaFoldDB" id="A0A0N4XBE8"/>
<dbReference type="Proteomes" id="UP000268014">
    <property type="component" value="Unassembled WGS sequence"/>
</dbReference>
<dbReference type="WBParaSite" id="HPLM_0002169301-mRNA-1">
    <property type="protein sequence ID" value="HPLM_0002169301-mRNA-1"/>
    <property type="gene ID" value="HPLM_0002169301"/>
</dbReference>
<reference evidence="1 2" key="2">
    <citation type="submission" date="2018-11" db="EMBL/GenBank/DDBJ databases">
        <authorList>
            <consortium name="Pathogen Informatics"/>
        </authorList>
    </citation>
    <scope>NUCLEOTIDE SEQUENCE [LARGE SCALE GENOMIC DNA]</scope>
    <source>
        <strain evidence="1 2">MHpl1</strain>
    </source>
</reference>
<name>A0A0N4XBE8_HAEPC</name>
<proteinExistence type="predicted"/>
<sequence>MMLSESYKGRDQCLLIDPRGKFLPFSAGNFYRYLDGPRYYIWFDTLRLPVILGDCEKEKIHWKHDPRLILSKSTILKQLDKWRENINKDLNS</sequence>
<keyword evidence="2" id="KW-1185">Reference proteome</keyword>